<dbReference type="EMBL" id="PYSV01000011">
    <property type="protein sequence ID" value="PTA67502.1"/>
    <property type="molecule type" value="Genomic_DNA"/>
</dbReference>
<comment type="caution">
    <text evidence="4">The sequence shown here is derived from an EMBL/GenBank/DDBJ whole genome shotgun (WGS) entry which is preliminary data.</text>
</comment>
<evidence type="ECO:0000256" key="1">
    <source>
        <dbReference type="PROSITE-ProRule" id="PRU10141"/>
    </source>
</evidence>
<dbReference type="RefSeq" id="WP_107138323.1">
    <property type="nucleotide sequence ID" value="NZ_PYSV01000011.1"/>
</dbReference>
<dbReference type="InterPro" id="IPR017441">
    <property type="entry name" value="Protein_kinase_ATP_BS"/>
</dbReference>
<dbReference type="InterPro" id="IPR011009">
    <property type="entry name" value="Kinase-like_dom_sf"/>
</dbReference>
<dbReference type="Pfam" id="PF00069">
    <property type="entry name" value="Pkinase"/>
    <property type="match status" value="1"/>
</dbReference>
<keyword evidence="1" id="KW-0547">Nucleotide-binding</keyword>
<dbReference type="AlphaFoldDB" id="A0A2T3W6M7"/>
<feature type="compositionally biased region" description="Low complexity" evidence="2">
    <location>
        <begin position="298"/>
        <end position="308"/>
    </location>
</feature>
<dbReference type="GO" id="GO:0005524">
    <property type="term" value="F:ATP binding"/>
    <property type="evidence" value="ECO:0007669"/>
    <property type="project" value="UniProtKB-UniRule"/>
</dbReference>
<evidence type="ECO:0000313" key="5">
    <source>
        <dbReference type="Proteomes" id="UP000240317"/>
    </source>
</evidence>
<gene>
    <name evidence="4" type="ORF">C8263_11715</name>
</gene>
<accession>A0A2T3W6M7</accession>
<dbReference type="PROSITE" id="PS00107">
    <property type="entry name" value="PROTEIN_KINASE_ATP"/>
    <property type="match status" value="1"/>
</dbReference>
<feature type="compositionally biased region" description="Acidic residues" evidence="2">
    <location>
        <begin position="269"/>
        <end position="279"/>
    </location>
</feature>
<keyword evidence="5" id="KW-1185">Reference proteome</keyword>
<protein>
    <submittedName>
        <fullName evidence="4">Serine/threonine protein kinase</fullName>
    </submittedName>
</protein>
<dbReference type="InterPro" id="IPR000719">
    <property type="entry name" value="Prot_kinase_dom"/>
</dbReference>
<reference evidence="4 5" key="1">
    <citation type="submission" date="2018-03" db="EMBL/GenBank/DDBJ databases">
        <title>Draft genome of Deinococcus sp. OD32.</title>
        <authorList>
            <person name="Wang X.-P."/>
            <person name="Du Z.-J."/>
        </authorList>
    </citation>
    <scope>NUCLEOTIDE SEQUENCE [LARGE SCALE GENOMIC DNA]</scope>
    <source>
        <strain evidence="4 5">OD32</strain>
    </source>
</reference>
<dbReference type="Proteomes" id="UP000240317">
    <property type="component" value="Unassembled WGS sequence"/>
</dbReference>
<evidence type="ECO:0000256" key="2">
    <source>
        <dbReference type="SAM" id="MobiDB-lite"/>
    </source>
</evidence>
<dbReference type="SMART" id="SM00220">
    <property type="entry name" value="S_TKc"/>
    <property type="match status" value="1"/>
</dbReference>
<dbReference type="Gene3D" id="3.30.200.20">
    <property type="entry name" value="Phosphorylase Kinase, domain 1"/>
    <property type="match status" value="1"/>
</dbReference>
<dbReference type="Gene3D" id="1.10.510.10">
    <property type="entry name" value="Transferase(Phosphotransferase) domain 1"/>
    <property type="match status" value="1"/>
</dbReference>
<organism evidence="4 5">
    <name type="scientific">Deinococcus arcticus</name>
    <dbReference type="NCBI Taxonomy" id="2136176"/>
    <lineage>
        <taxon>Bacteria</taxon>
        <taxon>Thermotogati</taxon>
        <taxon>Deinococcota</taxon>
        <taxon>Deinococci</taxon>
        <taxon>Deinococcales</taxon>
        <taxon>Deinococcaceae</taxon>
        <taxon>Deinococcus</taxon>
    </lineage>
</organism>
<evidence type="ECO:0000259" key="3">
    <source>
        <dbReference type="PROSITE" id="PS50011"/>
    </source>
</evidence>
<sequence>MSEDRTIPGYTLHRVIGRGNTSLVWLATDARKKEVALKVPLPETLRVQEAAERFGNEVRLTLKFRHPHIVPGYAGTAFGPKAFLAIPYYPRGALSDLLPQLPGGTLPLPDALRILADVASALTYLHHQGAVHQDVKPQNVYVNEEGRAALADLGSAYFTAQGGQTSGSPFYMSPEIYHGESSSAASDVYSLGIMMYELLGGERPYHGHTYEELMVAHLTRFPPPLLSLNPSVSRRVARLAELALAKRPHDRPTADAVRRALLSALGETPADEVYEDPEGAQETAPVSARQMGRHGPQAEGRPTEATPTPEAPGPSKESRWSLFKRRK</sequence>
<feature type="region of interest" description="Disordered" evidence="2">
    <location>
        <begin position="268"/>
        <end position="327"/>
    </location>
</feature>
<keyword evidence="4" id="KW-0418">Kinase</keyword>
<keyword evidence="1" id="KW-0067">ATP-binding</keyword>
<keyword evidence="4" id="KW-0808">Transferase</keyword>
<proteinExistence type="predicted"/>
<dbReference type="PROSITE" id="PS50011">
    <property type="entry name" value="PROTEIN_KINASE_DOM"/>
    <property type="match status" value="1"/>
</dbReference>
<dbReference type="CDD" id="cd14014">
    <property type="entry name" value="STKc_PknB_like"/>
    <property type="match status" value="1"/>
</dbReference>
<feature type="domain" description="Protein kinase" evidence="3">
    <location>
        <begin position="10"/>
        <end position="262"/>
    </location>
</feature>
<dbReference type="OrthoDB" id="9788659at2"/>
<evidence type="ECO:0000313" key="4">
    <source>
        <dbReference type="EMBL" id="PTA67502.1"/>
    </source>
</evidence>
<dbReference type="PANTHER" id="PTHR44329">
    <property type="entry name" value="SERINE/THREONINE-PROTEIN KINASE TNNI3K-RELATED"/>
    <property type="match status" value="1"/>
</dbReference>
<name>A0A2T3W6M7_9DEIO</name>
<dbReference type="SUPFAM" id="SSF56112">
    <property type="entry name" value="Protein kinase-like (PK-like)"/>
    <property type="match status" value="1"/>
</dbReference>
<keyword evidence="4" id="KW-0723">Serine/threonine-protein kinase</keyword>
<dbReference type="InterPro" id="IPR051681">
    <property type="entry name" value="Ser/Thr_Kinases-Pseudokinases"/>
</dbReference>
<feature type="binding site" evidence="1">
    <location>
        <position position="38"/>
    </location>
    <ligand>
        <name>ATP</name>
        <dbReference type="ChEBI" id="CHEBI:30616"/>
    </ligand>
</feature>
<dbReference type="GO" id="GO:0004674">
    <property type="term" value="F:protein serine/threonine kinase activity"/>
    <property type="evidence" value="ECO:0007669"/>
    <property type="project" value="UniProtKB-KW"/>
</dbReference>